<feature type="domain" description="Ada DNA repair metal-binding" evidence="2">
    <location>
        <begin position="49"/>
        <end position="100"/>
    </location>
</feature>
<evidence type="ECO:0000313" key="4">
    <source>
        <dbReference type="Proteomes" id="UP000034201"/>
    </source>
</evidence>
<evidence type="ECO:0000259" key="2">
    <source>
        <dbReference type="Pfam" id="PF02805"/>
    </source>
</evidence>
<protein>
    <recommendedName>
        <fullName evidence="2">Ada DNA repair metal-binding domain-containing protein</fullName>
    </recommendedName>
</protein>
<keyword evidence="1" id="KW-0010">Activator</keyword>
<dbReference type="AlphaFoldDB" id="A0A0G1WR84"/>
<dbReference type="InterPro" id="IPR035451">
    <property type="entry name" value="Ada-like_dom_sf"/>
</dbReference>
<comment type="caution">
    <text evidence="3">The sequence shown here is derived from an EMBL/GenBank/DDBJ whole genome shotgun (WGS) entry which is preliminary data.</text>
</comment>
<dbReference type="Gene3D" id="3.40.10.10">
    <property type="entry name" value="DNA Methylphosphotriester Repair Domain"/>
    <property type="match status" value="1"/>
</dbReference>
<proteinExistence type="predicted"/>
<dbReference type="GO" id="GO:0003677">
    <property type="term" value="F:DNA binding"/>
    <property type="evidence" value="ECO:0007669"/>
    <property type="project" value="InterPro"/>
</dbReference>
<dbReference type="SUPFAM" id="SSF57884">
    <property type="entry name" value="Ada DNA repair protein, N-terminal domain (N-Ada 10)"/>
    <property type="match status" value="1"/>
</dbReference>
<evidence type="ECO:0000256" key="1">
    <source>
        <dbReference type="ARBA" id="ARBA00023159"/>
    </source>
</evidence>
<reference evidence="3 4" key="1">
    <citation type="journal article" date="2015" name="Nature">
        <title>rRNA introns, odd ribosomes, and small enigmatic genomes across a large radiation of phyla.</title>
        <authorList>
            <person name="Brown C.T."/>
            <person name="Hug L.A."/>
            <person name="Thomas B.C."/>
            <person name="Sharon I."/>
            <person name="Castelle C.J."/>
            <person name="Singh A."/>
            <person name="Wilkins M.J."/>
            <person name="Williams K.H."/>
            <person name="Banfield J.F."/>
        </authorList>
    </citation>
    <scope>NUCLEOTIDE SEQUENCE [LARGE SCALE GENOMIC DNA]</scope>
</reference>
<dbReference type="GO" id="GO:0008270">
    <property type="term" value="F:zinc ion binding"/>
    <property type="evidence" value="ECO:0007669"/>
    <property type="project" value="InterPro"/>
</dbReference>
<dbReference type="Pfam" id="PF02805">
    <property type="entry name" value="Ada_Zn_binding"/>
    <property type="match status" value="1"/>
</dbReference>
<accession>A0A0G1WR84</accession>
<dbReference type="GO" id="GO:0006355">
    <property type="term" value="P:regulation of DNA-templated transcription"/>
    <property type="evidence" value="ECO:0007669"/>
    <property type="project" value="InterPro"/>
</dbReference>
<dbReference type="Proteomes" id="UP000034201">
    <property type="component" value="Unassembled WGS sequence"/>
</dbReference>
<dbReference type="EMBL" id="LCQQ01000015">
    <property type="protein sequence ID" value="KKW21080.1"/>
    <property type="molecule type" value="Genomic_DNA"/>
</dbReference>
<dbReference type="GO" id="GO:0006281">
    <property type="term" value="P:DNA repair"/>
    <property type="evidence" value="ECO:0007669"/>
    <property type="project" value="InterPro"/>
</dbReference>
<sequence>MAAVIILTALASFGLGRLSALGKNKFPVRIETKNQSAAALSSLNPKTESAQNLFVASRNGQVYHFPWCAGAQRIKEENKIFFNSREEAEKAGLRPAANCEGL</sequence>
<evidence type="ECO:0000313" key="3">
    <source>
        <dbReference type="EMBL" id="KKW21080.1"/>
    </source>
</evidence>
<dbReference type="InterPro" id="IPR004026">
    <property type="entry name" value="Ada_DNA_repair_Zn-bd"/>
</dbReference>
<name>A0A0G1WR84_9BACT</name>
<gene>
    <name evidence="3" type="ORF">UY61_C0015G0005</name>
</gene>
<organism evidence="3 4">
    <name type="scientific">Candidatus Adlerbacteria bacterium GW2011_GWC1_50_9</name>
    <dbReference type="NCBI Taxonomy" id="1618608"/>
    <lineage>
        <taxon>Bacteria</taxon>
        <taxon>Candidatus Adleribacteriota</taxon>
    </lineage>
</organism>
<dbReference type="GO" id="GO:0008168">
    <property type="term" value="F:methyltransferase activity"/>
    <property type="evidence" value="ECO:0007669"/>
    <property type="project" value="InterPro"/>
</dbReference>